<dbReference type="InterPro" id="IPR003593">
    <property type="entry name" value="AAA+_ATPase"/>
</dbReference>
<dbReference type="GO" id="GO:0045037">
    <property type="term" value="P:protein import into chloroplast stroma"/>
    <property type="evidence" value="ECO:0007669"/>
    <property type="project" value="TreeGrafter"/>
</dbReference>
<evidence type="ECO:0000256" key="5">
    <source>
        <dbReference type="ARBA" id="ARBA00022946"/>
    </source>
</evidence>
<dbReference type="EMBL" id="CP093349">
    <property type="protein sequence ID" value="WOH10784.1"/>
    <property type="molecule type" value="Genomic_DNA"/>
</dbReference>
<evidence type="ECO:0000313" key="9">
    <source>
        <dbReference type="Proteomes" id="UP000077755"/>
    </source>
</evidence>
<dbReference type="InterPro" id="IPR037219">
    <property type="entry name" value="Peptidase_M41-like"/>
</dbReference>
<dbReference type="SUPFAM" id="SSF52540">
    <property type="entry name" value="P-loop containing nucleoside triphosphate hydrolases"/>
    <property type="match status" value="1"/>
</dbReference>
<sequence>MACTCNFTSTFLSSTEYLRNTKTRFTKHSVCVRPRISCNLGSARSDEDDNWEKNVAKLVNLSVTLTVVSAALPQAVNAAKVAKRGKKTKTVEVFTPEQLKVWAEGLPVVANRIAYSEVLSLKREGRLKHIIKPAEAGLKQQAEVVLAVLDDSRVLRIVLPSFEVDPKFWVEWDELGIDSVCVNAFSPPVKKPEVPAPYLGFLLKIPEKMFTAVKPKPLSKKAMELKRQREELKRQRDEDLRRTKLEQEMMEKAIKMQRKTEERNRRREQQKIRKEEALLRVQIERMRTSSVWDDLAQDKNVTTALGLLFFYIFYRTVVLSYKKQKKDYEDRLKIEKADAEEKRKMRELEREMLGIEAGDIEPEAEEGAQTEENPYMKMAEQFMKSGARVRKARNGRLPQYMERGMDVKFTDVAGLGKIRLELEEIVKFFTHGEMYRRRGVKIPGGILLCGPPGVGKTLLAKAVAGEAGVNFFSISASQFVEIYVGVGASRVRALYQEARENAPSVVFIDELDAVGRERGLIKGSGGQERDATLNQLLVSLDGFEGRGNVITIASTNRPDILDPALVRPGRFDRKIFIPKPGLIGRVEILKVHARKKPMAPDVDYMAVASMTDGMVGADLANIIEVGAINMMREGRTEITTDDLLQAAQVEDRGMLDRKDRSPEQWKQVAINEAAMAVVAVNFPDLRNIEFLTIAPRAGRELGYVRMKMDHVKFREGMLSRQSLLDHITVQLAPRAADELWYGEGQLSTIWAETMDNARSEARTFVLGGLSEKHYGLSNFWDAERINEIDTEALQILNMCYEHAKEILQQNRKLMDAVVDELVLKKNITKEEFSKLVELHGSLRPAPPSILDIRVRKRLEFEDMMLKQRETAVQNSV</sequence>
<dbReference type="Pfam" id="PF00004">
    <property type="entry name" value="AAA"/>
    <property type="match status" value="1"/>
</dbReference>
<dbReference type="GO" id="GO:0016887">
    <property type="term" value="F:ATP hydrolysis activity"/>
    <property type="evidence" value="ECO:0007669"/>
    <property type="project" value="InterPro"/>
</dbReference>
<dbReference type="Pfam" id="PF17862">
    <property type="entry name" value="AAA_lid_3"/>
    <property type="match status" value="1"/>
</dbReference>
<feature type="domain" description="AAA+ ATPase" evidence="7">
    <location>
        <begin position="442"/>
        <end position="581"/>
    </location>
</feature>
<keyword evidence="6" id="KW-0175">Coiled coil</keyword>
<comment type="similarity">
    <text evidence="2">In the N-terminal section; belongs to the AAA ATPase family.</text>
</comment>
<evidence type="ECO:0000259" key="7">
    <source>
        <dbReference type="SMART" id="SM00382"/>
    </source>
</evidence>
<dbReference type="GO" id="GO:0009507">
    <property type="term" value="C:chloroplast"/>
    <property type="evidence" value="ECO:0007669"/>
    <property type="project" value="TreeGrafter"/>
</dbReference>
<keyword evidence="9" id="KW-1185">Reference proteome</keyword>
<evidence type="ECO:0000256" key="6">
    <source>
        <dbReference type="SAM" id="Coils"/>
    </source>
</evidence>
<dbReference type="GO" id="GO:0004222">
    <property type="term" value="F:metalloendopeptidase activity"/>
    <property type="evidence" value="ECO:0007669"/>
    <property type="project" value="InterPro"/>
</dbReference>
<dbReference type="AlphaFoldDB" id="A0AAF0XPJ6"/>
<dbReference type="KEGG" id="dcr:108196122"/>
<evidence type="ECO:0000256" key="4">
    <source>
        <dbReference type="ARBA" id="ARBA00022801"/>
    </source>
</evidence>
<evidence type="ECO:0000256" key="3">
    <source>
        <dbReference type="ARBA" id="ARBA00022670"/>
    </source>
</evidence>
<proteinExistence type="inferred from homology"/>
<gene>
    <name evidence="8" type="ORF">DCAR_0730256</name>
</gene>
<dbReference type="GO" id="GO:0004176">
    <property type="term" value="F:ATP-dependent peptidase activity"/>
    <property type="evidence" value="ECO:0007669"/>
    <property type="project" value="InterPro"/>
</dbReference>
<protein>
    <recommendedName>
        <fullName evidence="7">AAA+ ATPase domain-containing protein</fullName>
    </recommendedName>
</protein>
<keyword evidence="5" id="KW-0809">Transit peptide</keyword>
<dbReference type="Proteomes" id="UP000077755">
    <property type="component" value="Chromosome 7"/>
</dbReference>
<feature type="coiled-coil region" evidence="6">
    <location>
        <begin position="318"/>
        <end position="351"/>
    </location>
</feature>
<dbReference type="Gene3D" id="1.20.58.760">
    <property type="entry name" value="Peptidase M41"/>
    <property type="match status" value="1"/>
</dbReference>
<name>A0AAF0XPJ6_DAUCS</name>
<dbReference type="PANTHER" id="PTHR23076:SF56">
    <property type="entry name" value="INACTIVE ATP-DEPENDENT ZINC METALLOPROTEASE FTSHI 2, CHLOROPLASTIC-RELATED"/>
    <property type="match status" value="1"/>
</dbReference>
<evidence type="ECO:0000256" key="2">
    <source>
        <dbReference type="ARBA" id="ARBA00010550"/>
    </source>
</evidence>
<dbReference type="InterPro" id="IPR027417">
    <property type="entry name" value="P-loop_NTPase"/>
</dbReference>
<keyword evidence="3" id="KW-0645">Protease</keyword>
<reference evidence="8" key="1">
    <citation type="journal article" date="2016" name="Nat. Genet.">
        <title>A high-quality carrot genome assembly provides new insights into carotenoid accumulation and asterid genome evolution.</title>
        <authorList>
            <person name="Iorizzo M."/>
            <person name="Ellison S."/>
            <person name="Senalik D."/>
            <person name="Zeng P."/>
            <person name="Satapoomin P."/>
            <person name="Huang J."/>
            <person name="Bowman M."/>
            <person name="Iovene M."/>
            <person name="Sanseverino W."/>
            <person name="Cavagnaro P."/>
            <person name="Yildiz M."/>
            <person name="Macko-Podgorni A."/>
            <person name="Moranska E."/>
            <person name="Grzebelus E."/>
            <person name="Grzebelus D."/>
            <person name="Ashrafi H."/>
            <person name="Zheng Z."/>
            <person name="Cheng S."/>
            <person name="Spooner D."/>
            <person name="Van Deynze A."/>
            <person name="Simon P."/>
        </authorList>
    </citation>
    <scope>NUCLEOTIDE SEQUENCE</scope>
    <source>
        <tissue evidence="8">Leaf</tissue>
    </source>
</reference>
<keyword evidence="4" id="KW-0378">Hydrolase</keyword>
<dbReference type="CDD" id="cd19501">
    <property type="entry name" value="RecA-like_FtsH"/>
    <property type="match status" value="1"/>
</dbReference>
<dbReference type="Gene3D" id="3.40.50.300">
    <property type="entry name" value="P-loop containing nucleotide triphosphate hydrolases"/>
    <property type="match status" value="1"/>
</dbReference>
<dbReference type="FunFam" id="1.20.58.760:FF:000012">
    <property type="entry name" value="probable inactive ATP-dependent zinc metalloprotease FTSHI 2, chloroplastic"/>
    <property type="match status" value="1"/>
</dbReference>
<dbReference type="PANTHER" id="PTHR23076">
    <property type="entry name" value="METALLOPROTEASE M41 FTSH"/>
    <property type="match status" value="1"/>
</dbReference>
<evidence type="ECO:0000256" key="1">
    <source>
        <dbReference type="ARBA" id="ARBA00010044"/>
    </source>
</evidence>
<dbReference type="InterPro" id="IPR041569">
    <property type="entry name" value="AAA_lid_3"/>
</dbReference>
<dbReference type="InterPro" id="IPR003959">
    <property type="entry name" value="ATPase_AAA_core"/>
</dbReference>
<evidence type="ECO:0000313" key="8">
    <source>
        <dbReference type="EMBL" id="WOH10784.1"/>
    </source>
</evidence>
<dbReference type="GO" id="GO:0006508">
    <property type="term" value="P:proteolysis"/>
    <property type="evidence" value="ECO:0007669"/>
    <property type="project" value="UniProtKB-KW"/>
</dbReference>
<dbReference type="SMART" id="SM00382">
    <property type="entry name" value="AAA"/>
    <property type="match status" value="1"/>
</dbReference>
<dbReference type="FunFam" id="3.40.50.300:FF:000982">
    <property type="entry name" value="Inactive ATP-dependent zinc metalloprotease FTSHI 2 like"/>
    <property type="match status" value="1"/>
</dbReference>
<dbReference type="FunFam" id="1.10.8.60:FF:000072">
    <property type="entry name" value="probable inactive ATP-dependent zinc metalloprotease FTSHI 2, chloroplastic"/>
    <property type="match status" value="1"/>
</dbReference>
<dbReference type="GO" id="GO:0005524">
    <property type="term" value="F:ATP binding"/>
    <property type="evidence" value="ECO:0007669"/>
    <property type="project" value="InterPro"/>
</dbReference>
<dbReference type="Gene3D" id="1.10.8.60">
    <property type="match status" value="1"/>
</dbReference>
<reference evidence="8" key="2">
    <citation type="submission" date="2022-03" db="EMBL/GenBank/DDBJ databases">
        <title>Draft title - Genomic analysis of global carrot germplasm unveils the trajectory of domestication and the origin of high carotenoid orange carrot.</title>
        <authorList>
            <person name="Iorizzo M."/>
            <person name="Ellison S."/>
            <person name="Senalik D."/>
            <person name="Macko-Podgorni A."/>
            <person name="Grzebelus D."/>
            <person name="Bostan H."/>
            <person name="Rolling W."/>
            <person name="Curaba J."/>
            <person name="Simon P."/>
        </authorList>
    </citation>
    <scope>NUCLEOTIDE SEQUENCE</scope>
    <source>
        <tissue evidence="8">Leaf</tissue>
    </source>
</reference>
<dbReference type="InterPro" id="IPR000642">
    <property type="entry name" value="Peptidase_M41"/>
</dbReference>
<accession>A0AAF0XPJ6</accession>
<comment type="similarity">
    <text evidence="1">In the C-terminal section; belongs to the peptidase M41 family.</text>
</comment>
<organism evidence="8 9">
    <name type="scientific">Daucus carota subsp. sativus</name>
    <name type="common">Carrot</name>
    <dbReference type="NCBI Taxonomy" id="79200"/>
    <lineage>
        <taxon>Eukaryota</taxon>
        <taxon>Viridiplantae</taxon>
        <taxon>Streptophyta</taxon>
        <taxon>Embryophyta</taxon>
        <taxon>Tracheophyta</taxon>
        <taxon>Spermatophyta</taxon>
        <taxon>Magnoliopsida</taxon>
        <taxon>eudicotyledons</taxon>
        <taxon>Gunneridae</taxon>
        <taxon>Pentapetalae</taxon>
        <taxon>asterids</taxon>
        <taxon>campanulids</taxon>
        <taxon>Apiales</taxon>
        <taxon>Apiaceae</taxon>
        <taxon>Apioideae</taxon>
        <taxon>Scandiceae</taxon>
        <taxon>Daucinae</taxon>
        <taxon>Daucus</taxon>
        <taxon>Daucus sect. Daucus</taxon>
    </lineage>
</organism>
<dbReference type="Pfam" id="PF01434">
    <property type="entry name" value="Peptidase_M41"/>
    <property type="match status" value="1"/>
</dbReference>
<dbReference type="SUPFAM" id="SSF140990">
    <property type="entry name" value="FtsH protease domain-like"/>
    <property type="match status" value="1"/>
</dbReference>
<feature type="coiled-coil region" evidence="6">
    <location>
        <begin position="218"/>
        <end position="278"/>
    </location>
</feature>